<dbReference type="InterPro" id="IPR011333">
    <property type="entry name" value="SKP1/BTB/POZ_sf"/>
</dbReference>
<protein>
    <submittedName>
        <fullName evidence="7">Ankyrin repeat-containing protein</fullName>
    </submittedName>
</protein>
<proteinExistence type="predicted"/>
<dbReference type="Pfam" id="PF13606">
    <property type="entry name" value="Ank_3"/>
    <property type="match status" value="1"/>
</dbReference>
<dbReference type="PROSITE" id="PS50097">
    <property type="entry name" value="BTB"/>
    <property type="match status" value="1"/>
</dbReference>
<keyword evidence="4" id="KW-0175">Coiled coil</keyword>
<dbReference type="PANTHER" id="PTHR24180:SF45">
    <property type="entry name" value="POLY [ADP-RIBOSE] POLYMERASE TANKYRASE"/>
    <property type="match status" value="1"/>
</dbReference>
<keyword evidence="2 3" id="KW-0040">ANK repeat</keyword>
<gene>
    <name evidence="7" type="ORF">M0813_22163</name>
</gene>
<feature type="coiled-coil region" evidence="4">
    <location>
        <begin position="508"/>
        <end position="539"/>
    </location>
</feature>
<dbReference type="PROSITE" id="PS50088">
    <property type="entry name" value="ANK_REPEAT"/>
    <property type="match status" value="1"/>
</dbReference>
<evidence type="ECO:0000256" key="1">
    <source>
        <dbReference type="ARBA" id="ARBA00022737"/>
    </source>
</evidence>
<keyword evidence="8" id="KW-1185">Reference proteome</keyword>
<feature type="domain" description="BTB" evidence="6">
    <location>
        <begin position="609"/>
        <end position="677"/>
    </location>
</feature>
<evidence type="ECO:0000259" key="6">
    <source>
        <dbReference type="PROSITE" id="PS50097"/>
    </source>
</evidence>
<dbReference type="SUPFAM" id="SSF54695">
    <property type="entry name" value="POZ domain"/>
    <property type="match status" value="1"/>
</dbReference>
<sequence>MGRTTPVELAKKNNQKLERNVLKLFGICSDENVSIKELNQIFQKKRSKRKSCISTKVDVNATKDEIGHKFGIVTGYTPLMTLCSNPNVTCELIRFLIQEGANPNADAKGRYNSICINALSEMCSNPKVTVQHLQTLFESGALLTESKTKRKEKNKKTNKKTKTKRKRKRKKQINKHKTASRFAPLMALCGNPNVSTELIDELIDKGADPNFGSDQTHLPNSFQILSSNKNTTVELLQFFIKKGFAIEKMHVSLGSIVSQILPCSDIKISIIKYLVEKGASLNERNIDGNNALLKFLQLSKFGSEYEPLSTHKLSFLSNEISNINEKNEFGENALMLLCKNRTANLKSLKMLLKMKGIDLNMIDVEGNTALCYLIMSYMNKIKRNDLPKMLFQLIKYGADPQIRNNKDENALQILKSCECEYDKKTMELITNILNIDPHCLENDFKRILNSGEFSDCKIKDIPVHKLIIEMRTGKKIEQIKKILENPKKKISKEDVLLFLNWVYFDNVFEKIETSVSKQKQKYEKLHEQLMNKTQRQQTQLIKPQILRVNDEIQTYSEQTNQFNFNQNDDDDDDDDALQLIFTKLKLKEVFTSKKLKQCLQDLYLNHSTKDFKIIFNENQSIKIHKLILQIRSGLFRGMFLTIKDPNISQINNYSKYSLETLQILFKFLYLNDINYSDDFVDNDKNETIQNPLNENIIQQIVNTIDFYQLNPNCDLKFQVLFYNESINQLKN</sequence>
<evidence type="ECO:0000313" key="7">
    <source>
        <dbReference type="EMBL" id="KAJ6243723.1"/>
    </source>
</evidence>
<evidence type="ECO:0000256" key="2">
    <source>
        <dbReference type="ARBA" id="ARBA00023043"/>
    </source>
</evidence>
<dbReference type="Gene3D" id="3.30.710.10">
    <property type="entry name" value="Potassium Channel Kv1.1, Chain A"/>
    <property type="match status" value="1"/>
</dbReference>
<evidence type="ECO:0000256" key="5">
    <source>
        <dbReference type="SAM" id="MobiDB-lite"/>
    </source>
</evidence>
<dbReference type="InterPro" id="IPR051637">
    <property type="entry name" value="Ank_repeat_dom-contain_49"/>
</dbReference>
<evidence type="ECO:0000256" key="4">
    <source>
        <dbReference type="SAM" id="Coils"/>
    </source>
</evidence>
<dbReference type="InterPro" id="IPR000210">
    <property type="entry name" value="BTB/POZ_dom"/>
</dbReference>
<dbReference type="Pfam" id="PF00651">
    <property type="entry name" value="BTB"/>
    <property type="match status" value="1"/>
</dbReference>
<evidence type="ECO:0000313" key="8">
    <source>
        <dbReference type="Proteomes" id="UP001150062"/>
    </source>
</evidence>
<dbReference type="PANTHER" id="PTHR24180">
    <property type="entry name" value="CYCLIN-DEPENDENT KINASE INHIBITOR 2C-RELATED"/>
    <property type="match status" value="1"/>
</dbReference>
<dbReference type="InterPro" id="IPR036770">
    <property type="entry name" value="Ankyrin_rpt-contain_sf"/>
</dbReference>
<feature type="repeat" description="ANK" evidence="3">
    <location>
        <begin position="74"/>
        <end position="108"/>
    </location>
</feature>
<dbReference type="EMBL" id="JAOAOG010000168">
    <property type="protein sequence ID" value="KAJ6243723.1"/>
    <property type="molecule type" value="Genomic_DNA"/>
</dbReference>
<feature type="compositionally biased region" description="Basic residues" evidence="5">
    <location>
        <begin position="148"/>
        <end position="176"/>
    </location>
</feature>
<organism evidence="7 8">
    <name type="scientific">Anaeramoeba flamelloides</name>
    <dbReference type="NCBI Taxonomy" id="1746091"/>
    <lineage>
        <taxon>Eukaryota</taxon>
        <taxon>Metamonada</taxon>
        <taxon>Anaeramoebidae</taxon>
        <taxon>Anaeramoeba</taxon>
    </lineage>
</organism>
<evidence type="ECO:0000256" key="3">
    <source>
        <dbReference type="PROSITE-ProRule" id="PRU00023"/>
    </source>
</evidence>
<keyword evidence="1" id="KW-0677">Repeat</keyword>
<dbReference type="SMART" id="SM00248">
    <property type="entry name" value="ANK"/>
    <property type="match status" value="4"/>
</dbReference>
<reference evidence="7" key="1">
    <citation type="submission" date="2022-08" db="EMBL/GenBank/DDBJ databases">
        <title>Novel sulfate-reducing endosymbionts in the free-living metamonad Anaeramoeba.</title>
        <authorList>
            <person name="Jerlstrom-Hultqvist J."/>
            <person name="Cepicka I."/>
            <person name="Gallot-Lavallee L."/>
            <person name="Salas-Leiva D."/>
            <person name="Curtis B.A."/>
            <person name="Zahonova K."/>
            <person name="Pipaliya S."/>
            <person name="Dacks J."/>
            <person name="Roger A.J."/>
        </authorList>
    </citation>
    <scope>NUCLEOTIDE SEQUENCE</scope>
    <source>
        <strain evidence="7">Schooner1</strain>
    </source>
</reference>
<accession>A0ABQ8YGM2</accession>
<comment type="caution">
    <text evidence="7">The sequence shown here is derived from an EMBL/GenBank/DDBJ whole genome shotgun (WGS) entry which is preliminary data.</text>
</comment>
<dbReference type="Proteomes" id="UP001150062">
    <property type="component" value="Unassembled WGS sequence"/>
</dbReference>
<dbReference type="Gene3D" id="1.25.40.20">
    <property type="entry name" value="Ankyrin repeat-containing domain"/>
    <property type="match status" value="3"/>
</dbReference>
<name>A0ABQ8YGM2_9EUKA</name>
<dbReference type="SMART" id="SM00225">
    <property type="entry name" value="BTB"/>
    <property type="match status" value="1"/>
</dbReference>
<dbReference type="PROSITE" id="PS50297">
    <property type="entry name" value="ANK_REP_REGION"/>
    <property type="match status" value="1"/>
</dbReference>
<feature type="region of interest" description="Disordered" evidence="5">
    <location>
        <begin position="144"/>
        <end position="176"/>
    </location>
</feature>
<dbReference type="SUPFAM" id="SSF48403">
    <property type="entry name" value="Ankyrin repeat"/>
    <property type="match status" value="1"/>
</dbReference>
<dbReference type="InterPro" id="IPR002110">
    <property type="entry name" value="Ankyrin_rpt"/>
</dbReference>